<dbReference type="CDD" id="cd06558">
    <property type="entry name" value="crotonase-like"/>
    <property type="match status" value="1"/>
</dbReference>
<evidence type="ECO:0000256" key="1">
    <source>
        <dbReference type="ARBA" id="ARBA00005254"/>
    </source>
</evidence>
<dbReference type="PANTHER" id="PTHR11941:SF54">
    <property type="entry name" value="ENOYL-COA HYDRATASE, MITOCHONDRIAL"/>
    <property type="match status" value="1"/>
</dbReference>
<dbReference type="InterPro" id="IPR014748">
    <property type="entry name" value="Enoyl-CoA_hydra_C"/>
</dbReference>
<proteinExistence type="inferred from homology"/>
<reference evidence="4 5" key="1">
    <citation type="submission" date="2024-03" db="EMBL/GenBank/DDBJ databases">
        <authorList>
            <person name="Jo J.-H."/>
        </authorList>
    </citation>
    <scope>NUCLEOTIDE SEQUENCE [LARGE SCALE GENOMIC DNA]</scope>
    <source>
        <strain evidence="4 5">PS1R-30</strain>
    </source>
</reference>
<evidence type="ECO:0000313" key="5">
    <source>
        <dbReference type="Proteomes" id="UP001361239"/>
    </source>
</evidence>
<organism evidence="4 5">
    <name type="scientific">Novosphingobium anseongense</name>
    <dbReference type="NCBI Taxonomy" id="3133436"/>
    <lineage>
        <taxon>Bacteria</taxon>
        <taxon>Pseudomonadati</taxon>
        <taxon>Pseudomonadota</taxon>
        <taxon>Alphaproteobacteria</taxon>
        <taxon>Sphingomonadales</taxon>
        <taxon>Sphingomonadaceae</taxon>
        <taxon>Novosphingobium</taxon>
    </lineage>
</organism>
<dbReference type="Gene3D" id="3.90.226.10">
    <property type="entry name" value="2-enoyl-CoA Hydratase, Chain A, domain 1"/>
    <property type="match status" value="1"/>
</dbReference>
<protein>
    <submittedName>
        <fullName evidence="4">Enoyl-CoA hydratase-related protein</fullName>
    </submittedName>
</protein>
<dbReference type="PANTHER" id="PTHR11941">
    <property type="entry name" value="ENOYL-COA HYDRATASE-RELATED"/>
    <property type="match status" value="1"/>
</dbReference>
<dbReference type="InterPro" id="IPR018376">
    <property type="entry name" value="Enoyl-CoA_hyd/isom_CS"/>
</dbReference>
<dbReference type="Pfam" id="PF00378">
    <property type="entry name" value="ECH_1"/>
    <property type="match status" value="1"/>
</dbReference>
<dbReference type="Gene3D" id="1.10.12.10">
    <property type="entry name" value="Lyase 2-enoyl-coa Hydratase, Chain A, domain 2"/>
    <property type="match status" value="1"/>
</dbReference>
<accession>A0ABU8S1E5</accession>
<name>A0ABU8S1E5_9SPHN</name>
<gene>
    <name evidence="4" type="ORF">WG901_21135</name>
</gene>
<comment type="caution">
    <text evidence="4">The sequence shown here is derived from an EMBL/GenBank/DDBJ whole genome shotgun (WGS) entry which is preliminary data.</text>
</comment>
<sequence length="270" mass="28463">MPNVPSQDALSQPVAVTRDGPVSWVTINRPEALNALDVATHYALHDAFDAFAADPEQLICVVTGAGPRAFCVGSDVKAAAAADTAIATYPASGYAGLTTRFDCDKPFIAMVNGLALGGGFEIALACDIVIAAETAQFGLPEPLVGAIALAGGLHRLARRIPYNLAMGLILTSRRIDAAEALRQGLVNEVVAPEELAATVKRWCDDILKASPVAIQASKAIVRQGLAEPDVETALARQAAYPAFERWKNSADFAEGLRAFAERRPPAWTNS</sequence>
<evidence type="ECO:0000256" key="2">
    <source>
        <dbReference type="ARBA" id="ARBA00023239"/>
    </source>
</evidence>
<dbReference type="Proteomes" id="UP001361239">
    <property type="component" value="Unassembled WGS sequence"/>
</dbReference>
<keyword evidence="5" id="KW-1185">Reference proteome</keyword>
<dbReference type="PROSITE" id="PS00166">
    <property type="entry name" value="ENOYL_COA_HYDRATASE"/>
    <property type="match status" value="1"/>
</dbReference>
<dbReference type="RefSeq" id="WP_339589104.1">
    <property type="nucleotide sequence ID" value="NZ_JBBHJZ010000005.1"/>
</dbReference>
<dbReference type="EMBL" id="JBBHJZ010000005">
    <property type="protein sequence ID" value="MEJ5979171.1"/>
    <property type="molecule type" value="Genomic_DNA"/>
</dbReference>
<evidence type="ECO:0000256" key="3">
    <source>
        <dbReference type="RuleBase" id="RU003707"/>
    </source>
</evidence>
<dbReference type="InterPro" id="IPR001753">
    <property type="entry name" value="Enoyl-CoA_hydra/iso"/>
</dbReference>
<dbReference type="InterPro" id="IPR029045">
    <property type="entry name" value="ClpP/crotonase-like_dom_sf"/>
</dbReference>
<comment type="similarity">
    <text evidence="1 3">Belongs to the enoyl-CoA hydratase/isomerase family.</text>
</comment>
<keyword evidence="2" id="KW-0456">Lyase</keyword>
<evidence type="ECO:0000313" key="4">
    <source>
        <dbReference type="EMBL" id="MEJ5979171.1"/>
    </source>
</evidence>
<dbReference type="SUPFAM" id="SSF52096">
    <property type="entry name" value="ClpP/crotonase"/>
    <property type="match status" value="1"/>
</dbReference>